<accession>A0ABY4LP20</accession>
<evidence type="ECO:0008006" key="3">
    <source>
        <dbReference type="Google" id="ProtNLM"/>
    </source>
</evidence>
<dbReference type="Proteomes" id="UP000829998">
    <property type="component" value="Chromosome"/>
</dbReference>
<evidence type="ECO:0000313" key="1">
    <source>
        <dbReference type="EMBL" id="UPZ14832.1"/>
    </source>
</evidence>
<protein>
    <recommendedName>
        <fullName evidence="3">WG containing repeat-containing protein</fullName>
    </recommendedName>
</protein>
<dbReference type="EMBL" id="CP096829">
    <property type="protein sequence ID" value="UPZ14832.1"/>
    <property type="molecule type" value="Genomic_DNA"/>
</dbReference>
<organism evidence="1 2">
    <name type="scientific">Flavobacterium humidisoli</name>
    <dbReference type="NCBI Taxonomy" id="2937442"/>
    <lineage>
        <taxon>Bacteria</taxon>
        <taxon>Pseudomonadati</taxon>
        <taxon>Bacteroidota</taxon>
        <taxon>Flavobacteriia</taxon>
        <taxon>Flavobacteriales</taxon>
        <taxon>Flavobacteriaceae</taxon>
        <taxon>Flavobacterium</taxon>
    </lineage>
</organism>
<sequence length="353" mass="40531">MKFALKNKINDLDTFLLTDSSELIYIKENVLYNKGQNSIYDAKNEISGLKSSGEWICFNHTLESPKGFIGKYNDFQVFDKQIFKAIEKDCAYYGDRFSTTKLHLGETFTKVWNVEERLMVFMANNGFLVYTKDGININFCLDDSNLQLIWKYGLAAKYSWKQSADCIDGPSVKKQAEVIKFLGIYQTELWLVLNSGAILALDIKAGVESRHIKEGKMIKGESDFEGFKGCFGYHTVLDEKNGLIFNLSRHFYIEFDLNSNAEYFSSYSFKGSSLTHKLKLNCIGGFDMENIYGYEGSDNNRFAVFSRQQKEIIWNSEIEEAKGKFPAIRDLKYGGGKIYVLDHHNSLHIFQKD</sequence>
<reference evidence="1 2" key="1">
    <citation type="submission" date="2022-04" db="EMBL/GenBank/DDBJ databases">
        <authorList>
            <person name="Ra J.-S."/>
            <person name="Kim S.-B."/>
        </authorList>
    </citation>
    <scope>NUCLEOTIDE SEQUENCE [LARGE SCALE GENOMIC DNA]</scope>
    <source>
        <strain evidence="1 2">MMS21-Er5</strain>
    </source>
</reference>
<proteinExistence type="predicted"/>
<gene>
    <name evidence="1" type="ORF">M0M44_18970</name>
</gene>
<evidence type="ECO:0000313" key="2">
    <source>
        <dbReference type="Proteomes" id="UP000829998"/>
    </source>
</evidence>
<keyword evidence="2" id="KW-1185">Reference proteome</keyword>
<name>A0ABY4LP20_9FLAO</name>
<dbReference type="RefSeq" id="WP_248727100.1">
    <property type="nucleotide sequence ID" value="NZ_CP096829.1"/>
</dbReference>